<dbReference type="Pfam" id="PF01166">
    <property type="entry name" value="TSC22"/>
    <property type="match status" value="1"/>
</dbReference>
<dbReference type="GO" id="GO:0006357">
    <property type="term" value="P:regulation of transcription by RNA polymerase II"/>
    <property type="evidence" value="ECO:0007669"/>
    <property type="project" value="InterPro"/>
</dbReference>
<accession>A0A2K6LG28</accession>
<dbReference type="RefSeq" id="XP_017741447.1">
    <property type="nucleotide sequence ID" value="XM_017885958.1"/>
</dbReference>
<accession>A0AAJ7MSQ3</accession>
<reference evidence="4" key="2">
    <citation type="submission" date="2025-08" db="UniProtKB">
        <authorList>
            <consortium name="Ensembl"/>
        </authorList>
    </citation>
    <scope>IDENTIFICATION</scope>
</reference>
<sequence>MTFDSPVAARNDQGRPLSVATTLALSGGRCGTSTPRLRLPPAPQAAPANPRAEHRSRIPPESEKFERGGESEGWWFLPLRLQVPPLDSRPSSPALYFAHDASLVHKSPDPFGAVAAQKFSLAHSMLAISGHLDSDDDSGSGSLVGIDNKIEQAMDLVKSHLMFAVREEVEVLKEQIRELAERNAALEQENGLLRALASPEQLAQLPSSGVPRLGPSAPNGPSV</sequence>
<dbReference type="InterPro" id="IPR047862">
    <property type="entry name" value="TSC22/BUN_CS"/>
</dbReference>
<dbReference type="InterPro" id="IPR042553">
    <property type="entry name" value="TSC22D4"/>
</dbReference>
<dbReference type="KEGG" id="rbb:108538107"/>
<evidence type="ECO:0000256" key="3">
    <source>
        <dbReference type="SAM" id="MobiDB-lite"/>
    </source>
</evidence>
<dbReference type="Ensembl" id="ENSRBIT00000046359.1">
    <property type="protein sequence ID" value="ENSRBIP00000022468.1"/>
    <property type="gene ID" value="ENSRBIG00000035188.1"/>
</dbReference>
<keyword evidence="5" id="KW-1185">Reference proteome</keyword>
<keyword evidence="2" id="KW-0175">Coiled coil</keyword>
<reference evidence="4" key="3">
    <citation type="submission" date="2025-09" db="UniProtKB">
        <authorList>
            <consortium name="Ensembl"/>
        </authorList>
    </citation>
    <scope>IDENTIFICATION</scope>
</reference>
<dbReference type="Gene3D" id="1.20.5.490">
    <property type="entry name" value="Single helix bin"/>
    <property type="match status" value="1"/>
</dbReference>
<proteinExistence type="inferred from homology"/>
<protein>
    <submittedName>
        <fullName evidence="4">TSC22 domain family member 4</fullName>
    </submittedName>
</protein>
<evidence type="ECO:0000256" key="1">
    <source>
        <dbReference type="ARBA" id="ARBA00007908"/>
    </source>
</evidence>
<dbReference type="PANTHER" id="PTHR47610">
    <property type="entry name" value="TSC22 DOMAIN FAMILY PROTEIN 4"/>
    <property type="match status" value="1"/>
</dbReference>
<dbReference type="AlphaFoldDB" id="A0A2K6LG28"/>
<feature type="region of interest" description="Disordered" evidence="3">
    <location>
        <begin position="204"/>
        <end position="223"/>
    </location>
</feature>
<dbReference type="SUPFAM" id="SSF58026">
    <property type="entry name" value="Delta-sleep-inducing peptide immunoreactive peptide"/>
    <property type="match status" value="1"/>
</dbReference>
<dbReference type="GeneTree" id="ENSGT00940000161400"/>
<dbReference type="PANTHER" id="PTHR47610:SF1">
    <property type="entry name" value="TSC22 DOMAIN FAMILY PROTEIN 4"/>
    <property type="match status" value="1"/>
</dbReference>
<dbReference type="GeneID" id="108538107"/>
<dbReference type="CTD" id="81628"/>
<organism evidence="4 5">
    <name type="scientific">Rhinopithecus bieti</name>
    <name type="common">Black snub-nosed monkey</name>
    <name type="synonym">Pygathrix bieti</name>
    <dbReference type="NCBI Taxonomy" id="61621"/>
    <lineage>
        <taxon>Eukaryota</taxon>
        <taxon>Metazoa</taxon>
        <taxon>Chordata</taxon>
        <taxon>Craniata</taxon>
        <taxon>Vertebrata</taxon>
        <taxon>Euteleostomi</taxon>
        <taxon>Mammalia</taxon>
        <taxon>Eutheria</taxon>
        <taxon>Euarchontoglires</taxon>
        <taxon>Primates</taxon>
        <taxon>Haplorrhini</taxon>
        <taxon>Catarrhini</taxon>
        <taxon>Cercopithecidae</taxon>
        <taxon>Colobinae</taxon>
        <taxon>Rhinopithecus</taxon>
    </lineage>
</organism>
<dbReference type="PROSITE" id="PS01289">
    <property type="entry name" value="TSC22"/>
    <property type="match status" value="1"/>
</dbReference>
<reference evidence="4 5" key="1">
    <citation type="submission" date="2016-06" db="EMBL/GenBank/DDBJ databases">
        <title>Genome of Rhinopithecus bieti.</title>
        <authorList>
            <person name="Wu"/>
            <person name="C.-I. and Zhang"/>
            <person name="Y."/>
        </authorList>
    </citation>
    <scope>NUCLEOTIDE SEQUENCE</scope>
</reference>
<feature type="coiled-coil region" evidence="2">
    <location>
        <begin position="162"/>
        <end position="196"/>
    </location>
</feature>
<name>A0A2K6LG28_RHIBE</name>
<dbReference type="STRING" id="61621.ENSRBIP00000022468"/>
<dbReference type="GO" id="GO:0006970">
    <property type="term" value="P:response to osmotic stress"/>
    <property type="evidence" value="ECO:0007669"/>
    <property type="project" value="TreeGrafter"/>
</dbReference>
<feature type="region of interest" description="Disordered" evidence="3">
    <location>
        <begin position="25"/>
        <end position="67"/>
    </location>
</feature>
<evidence type="ECO:0000313" key="4">
    <source>
        <dbReference type="Ensembl" id="ENSRBIP00000022468.1"/>
    </source>
</evidence>
<dbReference type="FunFam" id="1.20.5.490:FF:000002">
    <property type="entry name" value="TSC22 domain family, member 1"/>
    <property type="match status" value="1"/>
</dbReference>
<dbReference type="InterPro" id="IPR000580">
    <property type="entry name" value="TSC22/Bun"/>
</dbReference>
<evidence type="ECO:0000256" key="2">
    <source>
        <dbReference type="SAM" id="Coils"/>
    </source>
</evidence>
<dbReference type="CDD" id="cd21941">
    <property type="entry name" value="ZIP_TSC22D4"/>
    <property type="match status" value="1"/>
</dbReference>
<feature type="compositionally biased region" description="Basic and acidic residues" evidence="3">
    <location>
        <begin position="51"/>
        <end position="67"/>
    </location>
</feature>
<dbReference type="Proteomes" id="UP000233180">
    <property type="component" value="Unassembled WGS sequence"/>
</dbReference>
<comment type="similarity">
    <text evidence="1">Belongs to the TSC-22/Dip/Bun family.</text>
</comment>
<evidence type="ECO:0000313" key="5">
    <source>
        <dbReference type="Proteomes" id="UP000233180"/>
    </source>
</evidence>